<name>A0ABS5LEG0_9BACI</name>
<keyword evidence="2" id="KW-0175">Coiled coil</keyword>
<protein>
    <submittedName>
        <fullName evidence="3">PspA/IM30 family protein</fullName>
    </submittedName>
</protein>
<evidence type="ECO:0000313" key="4">
    <source>
        <dbReference type="Proteomes" id="UP000682403"/>
    </source>
</evidence>
<dbReference type="Pfam" id="PF04012">
    <property type="entry name" value="PspA_IM30"/>
    <property type="match status" value="1"/>
</dbReference>
<dbReference type="EMBL" id="JAGVRK010000001">
    <property type="protein sequence ID" value="MBS2969122.1"/>
    <property type="molecule type" value="Genomic_DNA"/>
</dbReference>
<comment type="caution">
    <text evidence="3">The sequence shown here is derived from an EMBL/GenBank/DDBJ whole genome shotgun (WGS) entry which is preliminary data.</text>
</comment>
<accession>A0ABS5LEG0</accession>
<feature type="coiled-coil region" evidence="2">
    <location>
        <begin position="32"/>
        <end position="77"/>
    </location>
</feature>
<gene>
    <name evidence="3" type="ORF">J9317_10145</name>
</gene>
<dbReference type="PANTHER" id="PTHR31088">
    <property type="entry name" value="MEMBRANE-ASSOCIATED PROTEIN VIPP1, CHLOROPLASTIC"/>
    <property type="match status" value="1"/>
</dbReference>
<evidence type="ECO:0000313" key="3">
    <source>
        <dbReference type="EMBL" id="MBS2969122.1"/>
    </source>
</evidence>
<sequence length="215" mass="25458">MSNLFTRLKDSITADLHEILDHKEEKNPIAMLNQYLRECEKETEKVRGLVERQYKLKDEFQRELQEASRMAAKRKHQAEVADQAGETELKQFAEKEYAQYTDREHRLSQSLSEASLQLEQLEQRYEEMKHKLKDMNLRRLELMGRENNARAQAKMNKVLKSSEESIASSSRFEEMERYIDRLEYQVQTNYYRSTIDAKTDALEKGLNLQKTNSPS</sequence>
<organism evidence="3 4">
    <name type="scientific">Metabacillus flavus</name>
    <dbReference type="NCBI Taxonomy" id="2823519"/>
    <lineage>
        <taxon>Bacteria</taxon>
        <taxon>Bacillati</taxon>
        <taxon>Bacillota</taxon>
        <taxon>Bacilli</taxon>
        <taxon>Bacillales</taxon>
        <taxon>Bacillaceae</taxon>
        <taxon>Metabacillus</taxon>
    </lineage>
</organism>
<dbReference type="Proteomes" id="UP000682403">
    <property type="component" value="Unassembled WGS sequence"/>
</dbReference>
<proteinExistence type="inferred from homology"/>
<dbReference type="PANTHER" id="PTHR31088:SF6">
    <property type="entry name" value="PHAGE SHOCK PROTEIN A"/>
    <property type="match status" value="1"/>
</dbReference>
<dbReference type="RefSeq" id="WP_211558300.1">
    <property type="nucleotide sequence ID" value="NZ_JAGVRK010000001.1"/>
</dbReference>
<evidence type="ECO:0000256" key="2">
    <source>
        <dbReference type="SAM" id="Coils"/>
    </source>
</evidence>
<dbReference type="InterPro" id="IPR007157">
    <property type="entry name" value="PspA_VIPP1"/>
</dbReference>
<feature type="coiled-coil region" evidence="2">
    <location>
        <begin position="104"/>
        <end position="138"/>
    </location>
</feature>
<evidence type="ECO:0000256" key="1">
    <source>
        <dbReference type="ARBA" id="ARBA00043985"/>
    </source>
</evidence>
<keyword evidence="4" id="KW-1185">Reference proteome</keyword>
<comment type="similarity">
    <text evidence="1">Belongs to the PspA/Vipp/IM30 family.</text>
</comment>
<reference evidence="3 4" key="1">
    <citation type="submission" date="2021-04" db="EMBL/GenBank/DDBJ databases">
        <title>Metabacillus sp. strain KIGAM252 whole genome sequence.</title>
        <authorList>
            <person name="Seo M.-J."/>
            <person name="Cho E.-S."/>
            <person name="Hwang C.Y."/>
            <person name="Yoon D.J."/>
        </authorList>
    </citation>
    <scope>NUCLEOTIDE SEQUENCE [LARGE SCALE GENOMIC DNA]</scope>
    <source>
        <strain evidence="3 4">KIGAM252</strain>
    </source>
</reference>